<keyword evidence="1" id="KW-0812">Transmembrane</keyword>
<comment type="caution">
    <text evidence="3">The sequence shown here is derived from an EMBL/GenBank/DDBJ whole genome shotgun (WGS) entry which is preliminary data.</text>
</comment>
<feature type="transmembrane region" description="Helical" evidence="1">
    <location>
        <begin position="41"/>
        <end position="67"/>
    </location>
</feature>
<keyword evidence="1" id="KW-0472">Membrane</keyword>
<dbReference type="SUPFAM" id="SSF53474">
    <property type="entry name" value="alpha/beta-Hydrolases"/>
    <property type="match status" value="1"/>
</dbReference>
<name>A0AAV2T557_CALDB</name>
<keyword evidence="1" id="KW-1133">Transmembrane helix</keyword>
<dbReference type="InterPro" id="IPR029058">
    <property type="entry name" value="AB_hydrolase_fold"/>
</dbReference>
<organism evidence="3 4">
    <name type="scientific">Calicophoron daubneyi</name>
    <name type="common">Rumen fluke</name>
    <name type="synonym">Paramphistomum daubneyi</name>
    <dbReference type="NCBI Taxonomy" id="300641"/>
    <lineage>
        <taxon>Eukaryota</taxon>
        <taxon>Metazoa</taxon>
        <taxon>Spiralia</taxon>
        <taxon>Lophotrochozoa</taxon>
        <taxon>Platyhelminthes</taxon>
        <taxon>Trematoda</taxon>
        <taxon>Digenea</taxon>
        <taxon>Plagiorchiida</taxon>
        <taxon>Pronocephalata</taxon>
        <taxon>Paramphistomoidea</taxon>
        <taxon>Paramphistomidae</taxon>
        <taxon>Calicophoron</taxon>
    </lineage>
</organism>
<evidence type="ECO:0000313" key="4">
    <source>
        <dbReference type="Proteomes" id="UP001497525"/>
    </source>
</evidence>
<evidence type="ECO:0000259" key="2">
    <source>
        <dbReference type="Pfam" id="PF00135"/>
    </source>
</evidence>
<gene>
    <name evidence="3" type="ORF">CDAUBV1_LOCUS5449</name>
</gene>
<dbReference type="Gene3D" id="3.40.50.1820">
    <property type="entry name" value="alpha/beta hydrolase"/>
    <property type="match status" value="1"/>
</dbReference>
<proteinExistence type="predicted"/>
<dbReference type="EMBL" id="CAXLJL010000134">
    <property type="protein sequence ID" value="CAL5132597.1"/>
    <property type="molecule type" value="Genomic_DNA"/>
</dbReference>
<dbReference type="InterPro" id="IPR050309">
    <property type="entry name" value="Type-B_Carboxylest/Lipase"/>
</dbReference>
<dbReference type="Pfam" id="PF00135">
    <property type="entry name" value="COesterase"/>
    <property type="match status" value="1"/>
</dbReference>
<evidence type="ECO:0000256" key="1">
    <source>
        <dbReference type="SAM" id="Phobius"/>
    </source>
</evidence>
<protein>
    <recommendedName>
        <fullName evidence="2">Carboxylesterase type B domain-containing protein</fullName>
    </recommendedName>
</protein>
<dbReference type="AlphaFoldDB" id="A0AAV2T557"/>
<sequence length="694" mass="79667">MTDGTLITVNFRPLKLPESFFEYGRPLVDPRRPRAYLSRPLDLLIIIGLVVSFIALFVHAFVVLFTLPEMPVASNIVSSQCAVMTGEWNEDQTIVRFWSVPYAVPPVVASEVKFPMVMEDINEKRGLRGGGFRWHQSFTDPDVEYCFLTFDERCEFQTGKWSCQMKRPNRTSLCLELDKKGEIVSNSSENCLTLDIAMPRFRGELLPVIVLITGSRFIHNPINPQAVQEPAYLPTDKVVSQFEAIWVNVRYRLGPFGSFYNLNQMGSKDVNATEYMNFALHDQRAALRWVKVNIGRFGGDPERIALLAHGSGATGALALINWQSQQGGEEGLFNSVWIASGALNWYDRSQSKWQRFRPYELVRKLYQCDYKTDQDELPDRKRLNNSDPCYAKARIELLTADVPKLIDRFNEYYMNDLYFEDIITPSLLTEKRVSMWFGVDNGFDTGLPIEWSAKVLDKIFTIPQSKSKPRLDRLVFSSMESEFEEARSSERNQAGAFRQLLIRLTESAELYDRLIRHENSRVSSSDWPPRRNEWQISLNALAALRYTCPQAWLLSKWLSNRTIPEQYTKFYHVYQAESPRYPFVNVPTPPAGIRKNAFHGMDILLLTGHFEPQPSAFTTYKNALWDLFKKFVHGLKMDERCQINPRGDAKEPIAQSGCILNSGGINRVSPQGILDALCKKVNWTANFHDLAMFE</sequence>
<dbReference type="InterPro" id="IPR002018">
    <property type="entry name" value="CarbesteraseB"/>
</dbReference>
<feature type="domain" description="Carboxylesterase type B" evidence="2">
    <location>
        <begin position="170"/>
        <end position="368"/>
    </location>
</feature>
<reference evidence="3" key="1">
    <citation type="submission" date="2024-06" db="EMBL/GenBank/DDBJ databases">
        <authorList>
            <person name="Liu X."/>
            <person name="Lenzi L."/>
            <person name="Haldenby T S."/>
            <person name="Uol C."/>
        </authorList>
    </citation>
    <scope>NUCLEOTIDE SEQUENCE</scope>
</reference>
<evidence type="ECO:0000313" key="3">
    <source>
        <dbReference type="EMBL" id="CAL5132597.1"/>
    </source>
</evidence>
<dbReference type="Proteomes" id="UP001497525">
    <property type="component" value="Unassembled WGS sequence"/>
</dbReference>
<dbReference type="PANTHER" id="PTHR11559">
    <property type="entry name" value="CARBOXYLESTERASE"/>
    <property type="match status" value="1"/>
</dbReference>
<accession>A0AAV2T557</accession>